<dbReference type="PANTHER" id="PTHR11005">
    <property type="entry name" value="LYSOSOMAL ACID LIPASE-RELATED"/>
    <property type="match status" value="1"/>
</dbReference>
<dbReference type="EMBL" id="NCKW01010225">
    <property type="protein sequence ID" value="POM65416.1"/>
    <property type="molecule type" value="Genomic_DNA"/>
</dbReference>
<dbReference type="InterPro" id="IPR006693">
    <property type="entry name" value="AB_hydrolase_lipase"/>
</dbReference>
<organism evidence="3 4">
    <name type="scientific">Phytophthora palmivora</name>
    <dbReference type="NCBI Taxonomy" id="4796"/>
    <lineage>
        <taxon>Eukaryota</taxon>
        <taxon>Sar</taxon>
        <taxon>Stramenopiles</taxon>
        <taxon>Oomycota</taxon>
        <taxon>Peronosporomycetes</taxon>
        <taxon>Peronosporales</taxon>
        <taxon>Peronosporaceae</taxon>
        <taxon>Phytophthora</taxon>
    </lineage>
</organism>
<dbReference type="GO" id="GO:0006629">
    <property type="term" value="P:lipid metabolic process"/>
    <property type="evidence" value="ECO:0007669"/>
    <property type="project" value="InterPro"/>
</dbReference>
<proteinExistence type="predicted"/>
<keyword evidence="1" id="KW-0732">Signal</keyword>
<dbReference type="OrthoDB" id="9974421at2759"/>
<evidence type="ECO:0000313" key="3">
    <source>
        <dbReference type="EMBL" id="POM65416.1"/>
    </source>
</evidence>
<feature type="signal peptide" evidence="1">
    <location>
        <begin position="1"/>
        <end position="23"/>
    </location>
</feature>
<protein>
    <submittedName>
        <fullName evidence="3">Lysosomal acid Lipase/cholesteryl ester hydrolase</fullName>
    </submittedName>
</protein>
<dbReference type="SUPFAM" id="SSF53474">
    <property type="entry name" value="alpha/beta-Hydrolases"/>
    <property type="match status" value="1"/>
</dbReference>
<feature type="chain" id="PRO_5015127215" evidence="1">
    <location>
        <begin position="24"/>
        <end position="344"/>
    </location>
</feature>
<accession>A0A2P4XIP9</accession>
<dbReference type="GO" id="GO:0016787">
    <property type="term" value="F:hydrolase activity"/>
    <property type="evidence" value="ECO:0007669"/>
    <property type="project" value="UniProtKB-KW"/>
</dbReference>
<dbReference type="InterPro" id="IPR029058">
    <property type="entry name" value="AB_hydrolase_fold"/>
</dbReference>
<evidence type="ECO:0000313" key="4">
    <source>
        <dbReference type="Proteomes" id="UP000237271"/>
    </source>
</evidence>
<reference evidence="3 4" key="1">
    <citation type="journal article" date="2017" name="Genome Biol. Evol.">
        <title>Phytophthora megakarya and P. palmivora, closely related causal agents of cacao black pod rot, underwent increases in genome sizes and gene numbers by different mechanisms.</title>
        <authorList>
            <person name="Ali S.S."/>
            <person name="Shao J."/>
            <person name="Lary D.J."/>
            <person name="Kronmiller B."/>
            <person name="Shen D."/>
            <person name="Strem M.D."/>
            <person name="Amoako-Attah I."/>
            <person name="Akrofi A.Y."/>
            <person name="Begoude B.A."/>
            <person name="Ten Hoopen G.M."/>
            <person name="Coulibaly K."/>
            <person name="Kebe B.I."/>
            <person name="Melnick R.L."/>
            <person name="Guiltinan M.J."/>
            <person name="Tyler B.M."/>
            <person name="Meinhardt L.W."/>
            <person name="Bailey B.A."/>
        </authorList>
    </citation>
    <scope>NUCLEOTIDE SEQUENCE [LARGE SCALE GENOMIC DNA]</scope>
    <source>
        <strain evidence="4">sbr112.9</strain>
    </source>
</reference>
<keyword evidence="3" id="KW-0378">Hydrolase</keyword>
<evidence type="ECO:0000256" key="1">
    <source>
        <dbReference type="SAM" id="SignalP"/>
    </source>
</evidence>
<gene>
    <name evidence="3" type="ORF">PHPALM_18874</name>
</gene>
<name>A0A2P4XIP9_9STRA</name>
<dbReference type="Pfam" id="PF04083">
    <property type="entry name" value="Abhydro_lipase"/>
    <property type="match status" value="1"/>
</dbReference>
<dbReference type="Gene3D" id="3.40.50.1820">
    <property type="entry name" value="alpha/beta hydrolase"/>
    <property type="match status" value="2"/>
</dbReference>
<keyword evidence="4" id="KW-1185">Reference proteome</keyword>
<evidence type="ECO:0000259" key="2">
    <source>
        <dbReference type="Pfam" id="PF04083"/>
    </source>
</evidence>
<comment type="caution">
    <text evidence="3">The sequence shown here is derived from an EMBL/GenBank/DDBJ whole genome shotgun (WGS) entry which is preliminary data.</text>
</comment>
<dbReference type="Proteomes" id="UP000237271">
    <property type="component" value="Unassembled WGS sequence"/>
</dbReference>
<sequence length="344" mass="38826">MTLLKKVILSLFLLITIPEVVIGEAEVAEVDMDDDVGKNVMEIIQARGFFVEKYKVITADDYILTMYRIPKTYDESQSNEKPATDKPVVLLQHGLMDSSFTFVCNFRNQSLAFVLADAGEHLTYTDDDDEFWEFTWEDMGKYDLPAEINYILNKTGSSTLSYTPAGTSVKNMAHYAQNIRDNTFASYDYGCKCKRDLGIDDCSEKKCKNKKVYGSFDPPAFPIEKMVYPRTGFFIGSADTIATAADIERLRNALPSGTIVHELAVKEYSHLDLTWAYNANEKVYQDLLEQLDKYQGVGYTGDSVTSANMEANDDEFMLELLVQLLPDTMFASVDLSLALCYTKE</sequence>
<feature type="domain" description="Partial AB-hydrolase lipase" evidence="2">
    <location>
        <begin position="40"/>
        <end position="105"/>
    </location>
</feature>
<dbReference type="AlphaFoldDB" id="A0A2P4XIP9"/>
<feature type="non-terminal residue" evidence="3">
    <location>
        <position position="344"/>
    </location>
</feature>